<evidence type="ECO:0000313" key="3">
    <source>
        <dbReference type="Proteomes" id="UP001579974"/>
    </source>
</evidence>
<dbReference type="CDD" id="cd00093">
    <property type="entry name" value="HTH_XRE"/>
    <property type="match status" value="1"/>
</dbReference>
<proteinExistence type="predicted"/>
<evidence type="ECO:0000313" key="2">
    <source>
        <dbReference type="EMBL" id="MFB5192931.1"/>
    </source>
</evidence>
<dbReference type="InterPro" id="IPR001387">
    <property type="entry name" value="Cro/C1-type_HTH"/>
</dbReference>
<evidence type="ECO:0000259" key="1">
    <source>
        <dbReference type="PROSITE" id="PS50943"/>
    </source>
</evidence>
<comment type="caution">
    <text evidence="2">The sequence shown here is derived from an EMBL/GenBank/DDBJ whole genome shotgun (WGS) entry which is preliminary data.</text>
</comment>
<accession>A0ABV5ALC5</accession>
<name>A0ABV5ALC5_9BACL</name>
<dbReference type="InterPro" id="IPR010982">
    <property type="entry name" value="Lambda_DNA-bd_dom_sf"/>
</dbReference>
<keyword evidence="3" id="KW-1185">Reference proteome</keyword>
<dbReference type="SMART" id="SM00530">
    <property type="entry name" value="HTH_XRE"/>
    <property type="match status" value="1"/>
</dbReference>
<feature type="domain" description="HTH cro/C1-type" evidence="1">
    <location>
        <begin position="11"/>
        <end position="66"/>
    </location>
</feature>
<dbReference type="SUPFAM" id="SSF47413">
    <property type="entry name" value="lambda repressor-like DNA-binding domains"/>
    <property type="match status" value="1"/>
</dbReference>
<dbReference type="RefSeq" id="WP_368781010.1">
    <property type="nucleotide sequence ID" value="NZ_CP162941.1"/>
</dbReference>
<sequence length="70" mass="8010">MRVKDDPAARLRVLMAERDLNVQELADITGLSRVTISRLRTGWVERPTYDTARLIADALGVKLNNIWPDY</sequence>
<protein>
    <submittedName>
        <fullName evidence="2">Helix-turn-helix transcriptional regulator</fullName>
    </submittedName>
</protein>
<dbReference type="EMBL" id="JBDXSU010000032">
    <property type="protein sequence ID" value="MFB5192931.1"/>
    <property type="molecule type" value="Genomic_DNA"/>
</dbReference>
<dbReference type="Proteomes" id="UP001579974">
    <property type="component" value="Unassembled WGS sequence"/>
</dbReference>
<dbReference type="Pfam" id="PF13443">
    <property type="entry name" value="HTH_26"/>
    <property type="match status" value="1"/>
</dbReference>
<reference evidence="2 3" key="1">
    <citation type="journal article" date="2024" name="Int. J. Mol. Sci.">
        <title>Exploration of Alicyclobacillus spp. Genome in Search of Antibiotic Resistance.</title>
        <authorList>
            <person name="Bucka-Kolendo J."/>
            <person name="Kiousi D.E."/>
            <person name="Dekowska A."/>
            <person name="Mikolajczuk-Szczyrba A."/>
            <person name="Karadedos D.M."/>
            <person name="Michael P."/>
            <person name="Galanis A."/>
            <person name="Sokolowska B."/>
        </authorList>
    </citation>
    <scope>NUCLEOTIDE SEQUENCE [LARGE SCALE GENOMIC DNA]</scope>
    <source>
        <strain evidence="2 3">KKP 3000</strain>
    </source>
</reference>
<dbReference type="PROSITE" id="PS50943">
    <property type="entry name" value="HTH_CROC1"/>
    <property type="match status" value="1"/>
</dbReference>
<dbReference type="Gene3D" id="1.10.260.40">
    <property type="entry name" value="lambda repressor-like DNA-binding domains"/>
    <property type="match status" value="1"/>
</dbReference>
<gene>
    <name evidence="2" type="ORF">KKP3000_002525</name>
</gene>
<organism evidence="2 3">
    <name type="scientific">Alicyclobacillus fastidiosus</name>
    <dbReference type="NCBI Taxonomy" id="392011"/>
    <lineage>
        <taxon>Bacteria</taxon>
        <taxon>Bacillati</taxon>
        <taxon>Bacillota</taxon>
        <taxon>Bacilli</taxon>
        <taxon>Bacillales</taxon>
        <taxon>Alicyclobacillaceae</taxon>
        <taxon>Alicyclobacillus</taxon>
    </lineage>
</organism>